<evidence type="ECO:0000256" key="5">
    <source>
        <dbReference type="ARBA" id="ARBA00023237"/>
    </source>
</evidence>
<keyword evidence="4" id="KW-0472">Membrane</keyword>
<evidence type="ECO:0000256" key="1">
    <source>
        <dbReference type="ARBA" id="ARBA00004442"/>
    </source>
</evidence>
<dbReference type="PROSITE" id="PS51257">
    <property type="entry name" value="PROKAR_LIPOPROTEIN"/>
    <property type="match status" value="1"/>
</dbReference>
<dbReference type="Gene3D" id="1.25.40.390">
    <property type="match status" value="1"/>
</dbReference>
<dbReference type="InterPro" id="IPR033985">
    <property type="entry name" value="SusD-like_N"/>
</dbReference>
<evidence type="ECO:0000256" key="4">
    <source>
        <dbReference type="ARBA" id="ARBA00023136"/>
    </source>
</evidence>
<evidence type="ECO:0000313" key="8">
    <source>
        <dbReference type="EMBL" id="WQD38066.1"/>
    </source>
</evidence>
<gene>
    <name evidence="8" type="ORF">U0035_20575</name>
</gene>
<dbReference type="Proteomes" id="UP001325680">
    <property type="component" value="Chromosome"/>
</dbReference>
<dbReference type="InterPro" id="IPR012944">
    <property type="entry name" value="SusD_RagB_dom"/>
</dbReference>
<proteinExistence type="inferred from homology"/>
<name>A0ABZ0W7M0_9BACT</name>
<evidence type="ECO:0000256" key="3">
    <source>
        <dbReference type="ARBA" id="ARBA00022729"/>
    </source>
</evidence>
<keyword evidence="5" id="KW-0998">Cell outer membrane</keyword>
<feature type="domain" description="RagB/SusD" evidence="6">
    <location>
        <begin position="363"/>
        <end position="618"/>
    </location>
</feature>
<evidence type="ECO:0000256" key="2">
    <source>
        <dbReference type="ARBA" id="ARBA00006275"/>
    </source>
</evidence>
<dbReference type="Pfam" id="PF07980">
    <property type="entry name" value="SusD_RagB"/>
    <property type="match status" value="1"/>
</dbReference>
<dbReference type="Pfam" id="PF14322">
    <property type="entry name" value="SusD-like_3"/>
    <property type="match status" value="1"/>
</dbReference>
<dbReference type="EMBL" id="CP139960">
    <property type="protein sequence ID" value="WQD38066.1"/>
    <property type="molecule type" value="Genomic_DNA"/>
</dbReference>
<evidence type="ECO:0000259" key="7">
    <source>
        <dbReference type="Pfam" id="PF14322"/>
    </source>
</evidence>
<dbReference type="SUPFAM" id="SSF48452">
    <property type="entry name" value="TPR-like"/>
    <property type="match status" value="1"/>
</dbReference>
<comment type="subcellular location">
    <subcellularLocation>
        <location evidence="1">Cell outer membrane</location>
    </subcellularLocation>
</comment>
<dbReference type="RefSeq" id="WP_114790817.1">
    <property type="nucleotide sequence ID" value="NZ_CP139960.1"/>
</dbReference>
<accession>A0ABZ0W7M0</accession>
<keyword evidence="3" id="KW-0732">Signal</keyword>
<keyword evidence="9" id="KW-1185">Reference proteome</keyword>
<organism evidence="8 9">
    <name type="scientific">Niabella yanshanensis</name>
    <dbReference type="NCBI Taxonomy" id="577386"/>
    <lineage>
        <taxon>Bacteria</taxon>
        <taxon>Pseudomonadati</taxon>
        <taxon>Bacteroidota</taxon>
        <taxon>Chitinophagia</taxon>
        <taxon>Chitinophagales</taxon>
        <taxon>Chitinophagaceae</taxon>
        <taxon>Niabella</taxon>
    </lineage>
</organism>
<evidence type="ECO:0000313" key="9">
    <source>
        <dbReference type="Proteomes" id="UP001325680"/>
    </source>
</evidence>
<sequence length="666" mass="74734">MKNLVLYIKCVVVVLFLSAALSCNKFIKEELVSTLTEDYYKTDAGLEDLVKSAYAPLQWKFTGEQSYAMSNFGTDEFREGDQFNNVRYNDYDANLNANDLFVDGLWTNNYAGIRRCNQGIELISAYDNPASTTLGTQAKKDLRVAELKGLRAFYYFHLLQQLGGVPLVLTVPKEAQYEFPRASEADVYTQVITDLRAAAAVTGLPWRYTAADRGRVTKAMVNHYLAKVYLTRGSAVTEQRGQKATDMDSAIYYANEVIVNSGHVLEADFGNLFNAAYPDGTIAPLGQAGTAPLSSKAKIEANNASNEIIFAAQFSSNLLLVGSGANNQTHLFYPSQYDAGVTGMTRDFFNGRPFRRLRPTDYTIDIFDKVNDSRFFKTFQTVYYRNAAIPAQSASPGLYWTAANAPAPGLVNLPKVMLGDTAGLYIVNPRNLPLLTSRIAAMRYYAVFARNKQTTSGGEITSDFNSNKYLTMWKLSDPIRLTNTNNEAKGIRNGTYARLAETYLIIAEAYGRKGDYTNALIYVNRLRQRAAYKANETRSPQIWQYMGGPDNLANTEVNNMATTALFTTNAPSELYPPTVTSTPDRFIHFMLNERTRELCGEFYRWEDLVRTETLFERTKLYNADISPSFATFHKRRPIPYLQMVAQQIGGQPMSPDQMKNYQNPGY</sequence>
<dbReference type="InterPro" id="IPR011990">
    <property type="entry name" value="TPR-like_helical_dom_sf"/>
</dbReference>
<evidence type="ECO:0000259" key="6">
    <source>
        <dbReference type="Pfam" id="PF07980"/>
    </source>
</evidence>
<reference evidence="8 9" key="1">
    <citation type="submission" date="2023-12" db="EMBL/GenBank/DDBJ databases">
        <title>Genome sequencing and assembly of bacterial species from a model synthetic community.</title>
        <authorList>
            <person name="Hogle S.L."/>
        </authorList>
    </citation>
    <scope>NUCLEOTIDE SEQUENCE [LARGE SCALE GENOMIC DNA]</scope>
    <source>
        <strain evidence="8 9">HAMBI_3031</strain>
    </source>
</reference>
<protein>
    <submittedName>
        <fullName evidence="8">RagB/SusD family nutrient uptake outer membrane protein</fullName>
    </submittedName>
</protein>
<feature type="domain" description="SusD-like N-terminal" evidence="7">
    <location>
        <begin position="49"/>
        <end position="230"/>
    </location>
</feature>
<comment type="similarity">
    <text evidence="2">Belongs to the SusD family.</text>
</comment>